<dbReference type="EMBL" id="ODYU01001881">
    <property type="protein sequence ID" value="SOQ38706.1"/>
    <property type="molecule type" value="Genomic_DNA"/>
</dbReference>
<keyword evidence="1" id="KW-0175">Coiled coil</keyword>
<name>A0A2H1VD37_SPOFR</name>
<proteinExistence type="predicted"/>
<sequence length="299" mass="33884">MSVSQAPKPSKKNSTPVRNVSTIRGNKRPALNSPPEPAPAVTSEEVRSIVQEVIKTEFASMIQQINGTIVNIVNRELAPIRKDFEQLKVSLNFHTSEFDKLQSEHAEFKSASRELKEENVMLRNTVADLGQRLNYLEQQTRANNLELQCLPESKRENLYTVVKQLGSVVGCEIKDNDISHCTRIAKLNTNNNRPRSIVVQLACPRIRDQLLASVINYNKDKNHEKLNTADFGIAGNKSPVFVAEHLSPAYKALHAATRIKAKELDYKYVWVRNGRIFVRKSDGDEHIFVKSMDILNRLQ</sequence>
<dbReference type="AlphaFoldDB" id="A0A2H1VD37"/>
<dbReference type="InterPro" id="IPR057251">
    <property type="entry name" value="FP_C"/>
</dbReference>
<protein>
    <submittedName>
        <fullName evidence="4">SFRICE_025706</fullName>
    </submittedName>
</protein>
<evidence type="ECO:0000256" key="2">
    <source>
        <dbReference type="SAM" id="MobiDB-lite"/>
    </source>
</evidence>
<dbReference type="Pfam" id="PF25298">
    <property type="entry name" value="Baculo_FP_2nd"/>
    <property type="match status" value="1"/>
</dbReference>
<organism evidence="4">
    <name type="scientific">Spodoptera frugiperda</name>
    <name type="common">Fall armyworm</name>
    <dbReference type="NCBI Taxonomy" id="7108"/>
    <lineage>
        <taxon>Eukaryota</taxon>
        <taxon>Metazoa</taxon>
        <taxon>Ecdysozoa</taxon>
        <taxon>Arthropoda</taxon>
        <taxon>Hexapoda</taxon>
        <taxon>Insecta</taxon>
        <taxon>Pterygota</taxon>
        <taxon>Neoptera</taxon>
        <taxon>Endopterygota</taxon>
        <taxon>Lepidoptera</taxon>
        <taxon>Glossata</taxon>
        <taxon>Ditrysia</taxon>
        <taxon>Noctuoidea</taxon>
        <taxon>Noctuidae</taxon>
        <taxon>Amphipyrinae</taxon>
        <taxon>Spodoptera</taxon>
    </lineage>
</organism>
<reference evidence="4" key="1">
    <citation type="submission" date="2016-07" db="EMBL/GenBank/DDBJ databases">
        <authorList>
            <person name="Bretaudeau A."/>
        </authorList>
    </citation>
    <scope>NUCLEOTIDE SEQUENCE</scope>
    <source>
        <strain evidence="4">Rice</strain>
        <tissue evidence="4">Whole body</tissue>
    </source>
</reference>
<feature type="coiled-coil region" evidence="1">
    <location>
        <begin position="98"/>
        <end position="132"/>
    </location>
</feature>
<evidence type="ECO:0000256" key="1">
    <source>
        <dbReference type="SAM" id="Coils"/>
    </source>
</evidence>
<gene>
    <name evidence="4" type="ORF">SFRICE_025706</name>
</gene>
<evidence type="ECO:0000259" key="3">
    <source>
        <dbReference type="Pfam" id="PF25298"/>
    </source>
</evidence>
<accession>A0A2H1VD37</accession>
<feature type="domain" description="FP protein C-terminal" evidence="3">
    <location>
        <begin position="248"/>
        <end position="298"/>
    </location>
</feature>
<evidence type="ECO:0000313" key="4">
    <source>
        <dbReference type="EMBL" id="SOQ38706.1"/>
    </source>
</evidence>
<feature type="compositionally biased region" description="Polar residues" evidence="2">
    <location>
        <begin position="1"/>
        <end position="24"/>
    </location>
</feature>
<feature type="region of interest" description="Disordered" evidence="2">
    <location>
        <begin position="1"/>
        <end position="43"/>
    </location>
</feature>